<proteinExistence type="predicted"/>
<dbReference type="Proteomes" id="UP000051439">
    <property type="component" value="Unassembled WGS sequence"/>
</dbReference>
<organism evidence="2 3">
    <name type="scientific">Lentilactobacillus kisonensis DSM 19906 = JCM 15041</name>
    <dbReference type="NCBI Taxonomy" id="1423766"/>
    <lineage>
        <taxon>Bacteria</taxon>
        <taxon>Bacillati</taxon>
        <taxon>Bacillota</taxon>
        <taxon>Bacilli</taxon>
        <taxon>Lactobacillales</taxon>
        <taxon>Lactobacillaceae</taxon>
        <taxon>Lentilactobacillus</taxon>
    </lineage>
</organism>
<evidence type="ECO:0000313" key="2">
    <source>
        <dbReference type="EMBL" id="KRL21022.1"/>
    </source>
</evidence>
<dbReference type="InterPro" id="IPR007159">
    <property type="entry name" value="SpoVT-AbrB_dom"/>
</dbReference>
<dbReference type="SUPFAM" id="SSF89447">
    <property type="entry name" value="AbrB/MazE/MraZ-like"/>
    <property type="match status" value="1"/>
</dbReference>
<dbReference type="EMBL" id="AZEB01000018">
    <property type="protein sequence ID" value="KRL21022.1"/>
    <property type="molecule type" value="Genomic_DNA"/>
</dbReference>
<feature type="domain" description="SpoVT-AbrB" evidence="1">
    <location>
        <begin position="14"/>
        <end position="59"/>
    </location>
</feature>
<dbReference type="GO" id="GO:0097351">
    <property type="term" value="F:toxin sequestering activity"/>
    <property type="evidence" value="ECO:0007669"/>
    <property type="project" value="InterPro"/>
</dbReference>
<reference evidence="2 3" key="1">
    <citation type="journal article" date="2015" name="Genome Announc.">
        <title>Expanding the biotechnology potential of lactobacilli through comparative genomics of 213 strains and associated genera.</title>
        <authorList>
            <person name="Sun Z."/>
            <person name="Harris H.M."/>
            <person name="McCann A."/>
            <person name="Guo C."/>
            <person name="Argimon S."/>
            <person name="Zhang W."/>
            <person name="Yang X."/>
            <person name="Jeffery I.B."/>
            <person name="Cooney J.C."/>
            <person name="Kagawa T.F."/>
            <person name="Liu W."/>
            <person name="Song Y."/>
            <person name="Salvetti E."/>
            <person name="Wrobel A."/>
            <person name="Rasinkangas P."/>
            <person name="Parkhill J."/>
            <person name="Rea M.C."/>
            <person name="O'Sullivan O."/>
            <person name="Ritari J."/>
            <person name="Douillard F.P."/>
            <person name="Paul Ross R."/>
            <person name="Yang R."/>
            <person name="Briner A.E."/>
            <person name="Felis G.E."/>
            <person name="de Vos W.M."/>
            <person name="Barrangou R."/>
            <person name="Klaenhammer T.R."/>
            <person name="Caufield P.W."/>
            <person name="Cui Y."/>
            <person name="Zhang H."/>
            <person name="O'Toole P.W."/>
        </authorList>
    </citation>
    <scope>NUCLEOTIDE SEQUENCE [LARGE SCALE GENOMIC DNA]</scope>
    <source>
        <strain evidence="2 3">DSM 19906</strain>
    </source>
</reference>
<dbReference type="Gene3D" id="2.10.260.10">
    <property type="match status" value="1"/>
</dbReference>
<gene>
    <name evidence="2" type="ORF">FC98_GL000964</name>
</gene>
<protein>
    <submittedName>
        <fullName evidence="2">SpoVT AbrB-like protein</fullName>
    </submittedName>
</protein>
<name>A0A0R1NKM0_9LACO</name>
<evidence type="ECO:0000313" key="3">
    <source>
        <dbReference type="Proteomes" id="UP000051439"/>
    </source>
</evidence>
<dbReference type="Pfam" id="PF04014">
    <property type="entry name" value="MazE_antitoxin"/>
    <property type="match status" value="1"/>
</dbReference>
<sequence>MNELIKDDGQTKLSKWGNSSATRIPAKLIEELGWKDNENLAIKIEHNTLVLKPISKRPTDIHELFAGWQDDGKKDTEMDWGRSQGHEVKW</sequence>
<dbReference type="PANTHER" id="PTHR40516">
    <property type="entry name" value="ANTITOXIN CHPS-RELATED"/>
    <property type="match status" value="1"/>
</dbReference>
<dbReference type="GO" id="GO:0003677">
    <property type="term" value="F:DNA binding"/>
    <property type="evidence" value="ECO:0007669"/>
    <property type="project" value="InterPro"/>
</dbReference>
<dbReference type="InterPro" id="IPR037914">
    <property type="entry name" value="SpoVT-AbrB_sf"/>
</dbReference>
<dbReference type="RefSeq" id="WP_008855851.1">
    <property type="nucleotide sequence ID" value="NZ_AZEB01000018.1"/>
</dbReference>
<evidence type="ECO:0000259" key="1">
    <source>
        <dbReference type="SMART" id="SM00966"/>
    </source>
</evidence>
<comment type="caution">
    <text evidence="2">The sequence shown here is derived from an EMBL/GenBank/DDBJ whole genome shotgun (WGS) entry which is preliminary data.</text>
</comment>
<dbReference type="PANTHER" id="PTHR40516:SF1">
    <property type="entry name" value="ANTITOXIN CHPS-RELATED"/>
    <property type="match status" value="1"/>
</dbReference>
<dbReference type="SMART" id="SM00966">
    <property type="entry name" value="SpoVT_AbrB"/>
    <property type="match status" value="1"/>
</dbReference>
<keyword evidence="3" id="KW-1185">Reference proteome</keyword>
<accession>A0A0R1NKM0</accession>
<dbReference type="PATRIC" id="fig|1423766.4.peg.985"/>
<dbReference type="InterPro" id="IPR039052">
    <property type="entry name" value="Antitox_PemI-like"/>
</dbReference>
<dbReference type="AlphaFoldDB" id="A0A0R1NKM0"/>